<gene>
    <name evidence="3" type="ORF">LZ536_11385</name>
</gene>
<protein>
    <submittedName>
        <fullName evidence="3">M23 family metallopeptidase</fullName>
    </submittedName>
</protein>
<evidence type="ECO:0000259" key="2">
    <source>
        <dbReference type="Pfam" id="PF01551"/>
    </source>
</evidence>
<keyword evidence="4" id="KW-1185">Reference proteome</keyword>
<dbReference type="Gene3D" id="3.10.450.350">
    <property type="match status" value="1"/>
</dbReference>
<evidence type="ECO:0000256" key="1">
    <source>
        <dbReference type="ARBA" id="ARBA00022729"/>
    </source>
</evidence>
<feature type="domain" description="M23ase beta-sheet core" evidence="2">
    <location>
        <begin position="223"/>
        <end position="318"/>
    </location>
</feature>
<dbReference type="PANTHER" id="PTHR21666:SF289">
    <property type="entry name" value="L-ALA--D-GLU ENDOPEPTIDASE"/>
    <property type="match status" value="1"/>
</dbReference>
<proteinExistence type="predicted"/>
<sequence length="350" mass="36322">MGERPESGPGRAGGMVHLTIAYSRGRFAGLALAGAAALAVALTAGASAYGSPAIPAPAPDEWQGLTVRPIAQGSGTGAWSEPAATLERVDVQGQPAPGPKRINGLAGTNLNQAMAAAGVPNAVAQDYLRAISSRIALANGISVEDRFDIVIDTSGGSPRLLYAGLDRVGASDVQLMRWTEDGKAGWVDANGIDAAAEAMRTPVSGRVSSGFGMRYHPILGRERFHKGVDLAVSFGTPIHAAADGRVTFAGWVGGYGRQVRIGHADGLATAYGHMSRIAAAPGELVHRGDVIGYVGSSGLSTGPHLHYEVFKNGRPVNPMTVRYVGGTGMERQERHAFNDRLRALLTGRTG</sequence>
<dbReference type="CDD" id="cd12797">
    <property type="entry name" value="M23_peptidase"/>
    <property type="match status" value="1"/>
</dbReference>
<dbReference type="SUPFAM" id="SSF51261">
    <property type="entry name" value="Duplicated hybrid motif"/>
    <property type="match status" value="1"/>
</dbReference>
<dbReference type="RefSeq" id="WP_249848903.1">
    <property type="nucleotide sequence ID" value="NZ_JAMGBD010000002.1"/>
</dbReference>
<dbReference type="InterPro" id="IPR016047">
    <property type="entry name" value="M23ase_b-sheet_dom"/>
</dbReference>
<evidence type="ECO:0000313" key="4">
    <source>
        <dbReference type="Proteomes" id="UP001165363"/>
    </source>
</evidence>
<keyword evidence="1" id="KW-0732">Signal</keyword>
<reference evidence="3" key="1">
    <citation type="submission" date="2022-05" db="EMBL/GenBank/DDBJ databases">
        <authorList>
            <person name="Jo J.-H."/>
            <person name="Im W.-T."/>
        </authorList>
    </citation>
    <scope>NUCLEOTIDE SEQUENCE</scope>
    <source>
        <strain evidence="3">SE158</strain>
    </source>
</reference>
<name>A0ABT0RPC6_9SPHN</name>
<dbReference type="Gene3D" id="2.70.70.10">
    <property type="entry name" value="Glucose Permease (Domain IIA)"/>
    <property type="match status" value="1"/>
</dbReference>
<dbReference type="Pfam" id="PF01551">
    <property type="entry name" value="Peptidase_M23"/>
    <property type="match status" value="1"/>
</dbReference>
<dbReference type="PANTHER" id="PTHR21666">
    <property type="entry name" value="PEPTIDASE-RELATED"/>
    <property type="match status" value="1"/>
</dbReference>
<dbReference type="Proteomes" id="UP001165363">
    <property type="component" value="Unassembled WGS sequence"/>
</dbReference>
<dbReference type="InterPro" id="IPR050570">
    <property type="entry name" value="Cell_wall_metabolism_enzyme"/>
</dbReference>
<evidence type="ECO:0000313" key="3">
    <source>
        <dbReference type="EMBL" id="MCL6684496.1"/>
    </source>
</evidence>
<dbReference type="InterPro" id="IPR011055">
    <property type="entry name" value="Dup_hybrid_motif"/>
</dbReference>
<organism evidence="3 4">
    <name type="scientific">Sphingomonas alba</name>
    <dbReference type="NCBI Taxonomy" id="2908208"/>
    <lineage>
        <taxon>Bacteria</taxon>
        <taxon>Pseudomonadati</taxon>
        <taxon>Pseudomonadota</taxon>
        <taxon>Alphaproteobacteria</taxon>
        <taxon>Sphingomonadales</taxon>
        <taxon>Sphingomonadaceae</taxon>
        <taxon>Sphingomonas</taxon>
    </lineage>
</organism>
<accession>A0ABT0RPC6</accession>
<comment type="caution">
    <text evidence="3">The sequence shown here is derived from an EMBL/GenBank/DDBJ whole genome shotgun (WGS) entry which is preliminary data.</text>
</comment>
<dbReference type="EMBL" id="JAMGBD010000002">
    <property type="protein sequence ID" value="MCL6684496.1"/>
    <property type="molecule type" value="Genomic_DNA"/>
</dbReference>